<comment type="caution">
    <text evidence="3">The sequence shown here is derived from an EMBL/GenBank/DDBJ whole genome shotgun (WGS) entry which is preliminary data.</text>
</comment>
<evidence type="ECO:0000313" key="3">
    <source>
        <dbReference type="EMBL" id="MDO7877257.1"/>
    </source>
</evidence>
<accession>A0ABT9BJS7</accession>
<gene>
    <name evidence="3" type="ORF">Q5H93_21100</name>
</gene>
<evidence type="ECO:0000256" key="1">
    <source>
        <dbReference type="SAM" id="MobiDB-lite"/>
    </source>
</evidence>
<evidence type="ECO:0000313" key="4">
    <source>
        <dbReference type="Proteomes" id="UP001176429"/>
    </source>
</evidence>
<dbReference type="EMBL" id="JAUQSY010000018">
    <property type="protein sequence ID" value="MDO7877257.1"/>
    <property type="molecule type" value="Genomic_DNA"/>
</dbReference>
<sequence>MKSSSFLLAALLTLGTGSVAFAQTSPPQSAPPTSVTNTPTTVPGTRATTENGKIATTPDGANISNNRDRLSSGTGTPATMAADNAAERSAKQAERKARKGKMKSK</sequence>
<dbReference type="RefSeq" id="WP_305008687.1">
    <property type="nucleotide sequence ID" value="NZ_JAUQSY010000018.1"/>
</dbReference>
<name>A0ABT9BJS7_9BACT</name>
<feature type="signal peptide" evidence="2">
    <location>
        <begin position="1"/>
        <end position="22"/>
    </location>
</feature>
<dbReference type="Proteomes" id="UP001176429">
    <property type="component" value="Unassembled WGS sequence"/>
</dbReference>
<feature type="compositionally biased region" description="Basic residues" evidence="1">
    <location>
        <begin position="96"/>
        <end position="105"/>
    </location>
</feature>
<feature type="compositionally biased region" description="Low complexity" evidence="1">
    <location>
        <begin position="21"/>
        <end position="49"/>
    </location>
</feature>
<reference evidence="3" key="1">
    <citation type="submission" date="2023-07" db="EMBL/GenBank/DDBJ databases">
        <authorList>
            <person name="Kim M.K."/>
        </authorList>
    </citation>
    <scope>NUCLEOTIDE SEQUENCE</scope>
    <source>
        <strain evidence="3">ASUV-10-1</strain>
    </source>
</reference>
<keyword evidence="2" id="KW-0732">Signal</keyword>
<protein>
    <submittedName>
        <fullName evidence="3">Uncharacterized protein</fullName>
    </submittedName>
</protein>
<organism evidence="3 4">
    <name type="scientific">Hymenobacter aranciens</name>
    <dbReference type="NCBI Taxonomy" id="3063996"/>
    <lineage>
        <taxon>Bacteria</taxon>
        <taxon>Pseudomonadati</taxon>
        <taxon>Bacteroidota</taxon>
        <taxon>Cytophagia</taxon>
        <taxon>Cytophagales</taxon>
        <taxon>Hymenobacteraceae</taxon>
        <taxon>Hymenobacter</taxon>
    </lineage>
</organism>
<proteinExistence type="predicted"/>
<feature type="chain" id="PRO_5047335494" evidence="2">
    <location>
        <begin position="23"/>
        <end position="105"/>
    </location>
</feature>
<feature type="compositionally biased region" description="Basic and acidic residues" evidence="1">
    <location>
        <begin position="85"/>
        <end position="95"/>
    </location>
</feature>
<feature type="region of interest" description="Disordered" evidence="1">
    <location>
        <begin position="21"/>
        <end position="105"/>
    </location>
</feature>
<keyword evidence="4" id="KW-1185">Reference proteome</keyword>
<evidence type="ECO:0000256" key="2">
    <source>
        <dbReference type="SAM" id="SignalP"/>
    </source>
</evidence>